<evidence type="ECO:0000256" key="5">
    <source>
        <dbReference type="ARBA" id="ARBA00012438"/>
    </source>
</evidence>
<evidence type="ECO:0000259" key="25">
    <source>
        <dbReference type="PROSITE" id="PS50885"/>
    </source>
</evidence>
<keyword evidence="17" id="KW-0902">Two-component regulatory system</keyword>
<keyword evidence="7" id="KW-0597">Phosphoprotein</keyword>
<evidence type="ECO:0000256" key="11">
    <source>
        <dbReference type="ARBA" id="ARBA00022777"/>
    </source>
</evidence>
<dbReference type="InterPro" id="IPR003660">
    <property type="entry name" value="HAMP_dom"/>
</dbReference>
<dbReference type="SMART" id="SM00304">
    <property type="entry name" value="HAMP"/>
    <property type="match status" value="1"/>
</dbReference>
<gene>
    <name evidence="26" type="ORF">MUN76_06595</name>
</gene>
<keyword evidence="10" id="KW-0547">Nucleotide-binding</keyword>
<dbReference type="Gene3D" id="6.10.340.10">
    <property type="match status" value="1"/>
</dbReference>
<keyword evidence="14" id="KW-0460">Magnesium</keyword>
<evidence type="ECO:0000256" key="18">
    <source>
        <dbReference type="ARBA" id="ARBA00023016"/>
    </source>
</evidence>
<dbReference type="PROSITE" id="PS50885">
    <property type="entry name" value="HAMP"/>
    <property type="match status" value="1"/>
</dbReference>
<comment type="cofactor">
    <cofactor evidence="2">
        <name>Mn(2+)</name>
        <dbReference type="ChEBI" id="CHEBI:29035"/>
    </cofactor>
</comment>
<accession>A0ABY4FZG3</accession>
<dbReference type="InterPro" id="IPR004358">
    <property type="entry name" value="Sig_transdc_His_kin-like_C"/>
</dbReference>
<evidence type="ECO:0000256" key="17">
    <source>
        <dbReference type="ARBA" id="ARBA00023012"/>
    </source>
</evidence>
<keyword evidence="8" id="KW-0808">Transferase</keyword>
<dbReference type="SUPFAM" id="SSF158472">
    <property type="entry name" value="HAMP domain-like"/>
    <property type="match status" value="1"/>
</dbReference>
<keyword evidence="16 23" id="KW-1133">Transmembrane helix</keyword>
<dbReference type="Pfam" id="PF00512">
    <property type="entry name" value="HisKA"/>
    <property type="match status" value="1"/>
</dbReference>
<evidence type="ECO:0000256" key="8">
    <source>
        <dbReference type="ARBA" id="ARBA00022679"/>
    </source>
</evidence>
<evidence type="ECO:0000256" key="10">
    <source>
        <dbReference type="ARBA" id="ARBA00022741"/>
    </source>
</evidence>
<keyword evidence="27" id="KW-1185">Reference proteome</keyword>
<evidence type="ECO:0000256" key="4">
    <source>
        <dbReference type="ARBA" id="ARBA00004651"/>
    </source>
</evidence>
<evidence type="ECO:0000313" key="26">
    <source>
        <dbReference type="EMBL" id="UOQ61621.1"/>
    </source>
</evidence>
<evidence type="ECO:0000259" key="24">
    <source>
        <dbReference type="PROSITE" id="PS50109"/>
    </source>
</evidence>
<keyword evidence="12" id="KW-0378">Hydrolase</keyword>
<evidence type="ECO:0000256" key="15">
    <source>
        <dbReference type="ARBA" id="ARBA00022912"/>
    </source>
</evidence>
<sequence length="457" mass="49907">MRTRLIIVFLVPMTVILLALGGAYAWSVARSIQQEVATQQLGDLGYFLTGARQALRVGSPEVVEDEMRRYSELYGTRISVFDRSGALWASGESNPEAADEEMAELVGLALSGRRSDPVSPVLPWSYGKTLTVEPVFDDGNVIGAVSISASADTPRGEIFAHWSSLVAVFALIIGLLFVAVTRLANWVLRPMLRVDRAMEAIEHGEMDARIADDTGPPEMQRMIRVFNQMAEEIERTMSRQQEFAMNASHELRNPLGALLMRVEYLSTGLDPTWDDEVEKTREEGRRMSRILETLLNVARTGQTDSAFAVVDLGELAADRVGAWEDVAARAGIELAVHRDAGVHSLTDRTSVESALDAVIDNAVKFAPAGTTVEVTVRHDGEERVIAVRDRGPGLDPEEFERVTSRFWRSTRDQNVPGSGLGLAIAHDLLETLNGALRISDPGDGGLRVALHLPGGTP</sequence>
<evidence type="ECO:0000256" key="22">
    <source>
        <dbReference type="ARBA" id="ARBA00041776"/>
    </source>
</evidence>
<dbReference type="SMART" id="SM00387">
    <property type="entry name" value="HATPase_c"/>
    <property type="match status" value="1"/>
</dbReference>
<keyword evidence="18" id="KW-0346">Stress response</keyword>
<evidence type="ECO:0000256" key="1">
    <source>
        <dbReference type="ARBA" id="ARBA00000085"/>
    </source>
</evidence>
<dbReference type="CDD" id="cd00082">
    <property type="entry name" value="HisKA"/>
    <property type="match status" value="1"/>
</dbReference>
<dbReference type="SUPFAM" id="SSF55874">
    <property type="entry name" value="ATPase domain of HSP90 chaperone/DNA topoisomerase II/histidine kinase"/>
    <property type="match status" value="1"/>
</dbReference>
<dbReference type="PROSITE" id="PS50109">
    <property type="entry name" value="HIS_KIN"/>
    <property type="match status" value="1"/>
</dbReference>
<keyword evidence="6" id="KW-1003">Cell membrane</keyword>
<keyword evidence="13" id="KW-0067">ATP-binding</keyword>
<evidence type="ECO:0000256" key="23">
    <source>
        <dbReference type="SAM" id="Phobius"/>
    </source>
</evidence>
<dbReference type="Pfam" id="PF02518">
    <property type="entry name" value="HATPase_c"/>
    <property type="match status" value="1"/>
</dbReference>
<comment type="catalytic activity">
    <reaction evidence="1">
        <text>ATP + protein L-histidine = ADP + protein N-phospho-L-histidine.</text>
        <dbReference type="EC" id="2.7.13.3"/>
    </reaction>
</comment>
<keyword evidence="20" id="KW-0464">Manganese</keyword>
<protein>
    <recommendedName>
        <fullName evidence="21">Signal transduction histidine-protein kinase/phosphatase MprB</fullName>
        <ecNumber evidence="5">2.7.13.3</ecNumber>
    </recommendedName>
    <alternativeName>
        <fullName evidence="22">Mycobacterial persistence regulator B</fullName>
    </alternativeName>
</protein>
<dbReference type="RefSeq" id="WP_244688233.1">
    <property type="nucleotide sequence ID" value="NZ_CP095043.1"/>
</dbReference>
<dbReference type="EC" id="2.7.13.3" evidence="5"/>
<keyword evidence="23" id="KW-0472">Membrane</keyword>
<feature type="transmembrane region" description="Helical" evidence="23">
    <location>
        <begin position="162"/>
        <end position="188"/>
    </location>
</feature>
<evidence type="ECO:0000256" key="6">
    <source>
        <dbReference type="ARBA" id="ARBA00022475"/>
    </source>
</evidence>
<reference evidence="26 27" key="1">
    <citation type="submission" date="2022-04" db="EMBL/GenBank/DDBJ databases">
        <title>Leucobacter sp. isolated from rhizosphere of onion.</title>
        <authorList>
            <person name="Won M."/>
            <person name="Lee C.-M."/>
            <person name="Woen H.-Y."/>
            <person name="Kwon S.-W."/>
        </authorList>
    </citation>
    <scope>NUCLEOTIDE SEQUENCE [LARGE SCALE GENOMIC DNA]</scope>
    <source>
        <strain evidence="26 27">H25R-14</strain>
    </source>
</reference>
<dbReference type="InterPro" id="IPR050980">
    <property type="entry name" value="2C_sensor_his_kinase"/>
</dbReference>
<dbReference type="EMBL" id="CP095043">
    <property type="protein sequence ID" value="UOQ61621.1"/>
    <property type="molecule type" value="Genomic_DNA"/>
</dbReference>
<dbReference type="InterPro" id="IPR036097">
    <property type="entry name" value="HisK_dim/P_sf"/>
</dbReference>
<evidence type="ECO:0000256" key="12">
    <source>
        <dbReference type="ARBA" id="ARBA00022801"/>
    </source>
</evidence>
<evidence type="ECO:0000256" key="16">
    <source>
        <dbReference type="ARBA" id="ARBA00022989"/>
    </source>
</evidence>
<dbReference type="SMART" id="SM00388">
    <property type="entry name" value="HisKA"/>
    <property type="match status" value="1"/>
</dbReference>
<evidence type="ECO:0000256" key="21">
    <source>
        <dbReference type="ARBA" id="ARBA00040454"/>
    </source>
</evidence>
<comment type="cofactor">
    <cofactor evidence="3">
        <name>Mg(2+)</name>
        <dbReference type="ChEBI" id="CHEBI:18420"/>
    </cofactor>
</comment>
<dbReference type="Proteomes" id="UP000831775">
    <property type="component" value="Chromosome"/>
</dbReference>
<evidence type="ECO:0000256" key="9">
    <source>
        <dbReference type="ARBA" id="ARBA00022692"/>
    </source>
</evidence>
<comment type="subcellular location">
    <subcellularLocation>
        <location evidence="4">Cell membrane</location>
        <topology evidence="4">Multi-pass membrane protein</topology>
    </subcellularLocation>
</comment>
<organism evidence="26 27">
    <name type="scientific">Leucobacter rhizosphaerae</name>
    <dbReference type="NCBI Taxonomy" id="2932245"/>
    <lineage>
        <taxon>Bacteria</taxon>
        <taxon>Bacillati</taxon>
        <taxon>Actinomycetota</taxon>
        <taxon>Actinomycetes</taxon>
        <taxon>Micrococcales</taxon>
        <taxon>Microbacteriaceae</taxon>
        <taxon>Leucobacter</taxon>
    </lineage>
</organism>
<keyword evidence="15" id="KW-0904">Protein phosphatase</keyword>
<dbReference type="InterPro" id="IPR036890">
    <property type="entry name" value="HATPase_C_sf"/>
</dbReference>
<dbReference type="InterPro" id="IPR003661">
    <property type="entry name" value="HisK_dim/P_dom"/>
</dbReference>
<evidence type="ECO:0000256" key="14">
    <source>
        <dbReference type="ARBA" id="ARBA00022842"/>
    </source>
</evidence>
<keyword evidence="11 26" id="KW-0418">Kinase</keyword>
<keyword evidence="19" id="KW-0843">Virulence</keyword>
<dbReference type="SUPFAM" id="SSF47384">
    <property type="entry name" value="Homodimeric domain of signal transducing histidine kinase"/>
    <property type="match status" value="1"/>
</dbReference>
<evidence type="ECO:0000256" key="19">
    <source>
        <dbReference type="ARBA" id="ARBA00023026"/>
    </source>
</evidence>
<name>A0ABY4FZG3_9MICO</name>
<dbReference type="PANTHER" id="PTHR44936">
    <property type="entry name" value="SENSOR PROTEIN CREC"/>
    <property type="match status" value="1"/>
</dbReference>
<dbReference type="GO" id="GO:0016301">
    <property type="term" value="F:kinase activity"/>
    <property type="evidence" value="ECO:0007669"/>
    <property type="project" value="UniProtKB-KW"/>
</dbReference>
<evidence type="ECO:0000256" key="2">
    <source>
        <dbReference type="ARBA" id="ARBA00001936"/>
    </source>
</evidence>
<dbReference type="InterPro" id="IPR005467">
    <property type="entry name" value="His_kinase_dom"/>
</dbReference>
<keyword evidence="9 23" id="KW-0812">Transmembrane</keyword>
<dbReference type="Gene3D" id="3.30.565.10">
    <property type="entry name" value="Histidine kinase-like ATPase, C-terminal domain"/>
    <property type="match status" value="1"/>
</dbReference>
<proteinExistence type="predicted"/>
<dbReference type="CDD" id="cd06225">
    <property type="entry name" value="HAMP"/>
    <property type="match status" value="1"/>
</dbReference>
<dbReference type="InterPro" id="IPR003594">
    <property type="entry name" value="HATPase_dom"/>
</dbReference>
<feature type="domain" description="Histidine kinase" evidence="24">
    <location>
        <begin position="246"/>
        <end position="456"/>
    </location>
</feature>
<evidence type="ECO:0000256" key="20">
    <source>
        <dbReference type="ARBA" id="ARBA00023211"/>
    </source>
</evidence>
<dbReference type="PRINTS" id="PR00344">
    <property type="entry name" value="BCTRLSENSOR"/>
</dbReference>
<evidence type="ECO:0000256" key="13">
    <source>
        <dbReference type="ARBA" id="ARBA00022840"/>
    </source>
</evidence>
<evidence type="ECO:0000256" key="7">
    <source>
        <dbReference type="ARBA" id="ARBA00022553"/>
    </source>
</evidence>
<dbReference type="Pfam" id="PF00672">
    <property type="entry name" value="HAMP"/>
    <property type="match status" value="1"/>
</dbReference>
<dbReference type="CDD" id="cd00075">
    <property type="entry name" value="HATPase"/>
    <property type="match status" value="1"/>
</dbReference>
<dbReference type="PANTHER" id="PTHR44936:SF9">
    <property type="entry name" value="SENSOR PROTEIN CREC"/>
    <property type="match status" value="1"/>
</dbReference>
<feature type="domain" description="HAMP" evidence="25">
    <location>
        <begin position="185"/>
        <end position="238"/>
    </location>
</feature>
<evidence type="ECO:0000313" key="27">
    <source>
        <dbReference type="Proteomes" id="UP000831775"/>
    </source>
</evidence>
<dbReference type="Gene3D" id="1.10.287.130">
    <property type="match status" value="1"/>
</dbReference>
<evidence type="ECO:0000256" key="3">
    <source>
        <dbReference type="ARBA" id="ARBA00001946"/>
    </source>
</evidence>